<keyword evidence="2" id="KW-0732">Signal</keyword>
<dbReference type="EMBL" id="JAENIJ010000021">
    <property type="protein sequence ID" value="MBK1883443.1"/>
    <property type="molecule type" value="Genomic_DNA"/>
</dbReference>
<accession>A0A934SDX1</accession>
<gene>
    <name evidence="3" type="ORF">JIN85_13535</name>
</gene>
<reference evidence="3" key="1">
    <citation type="submission" date="2021-01" db="EMBL/GenBank/DDBJ databases">
        <title>Modified the classification status of verrucomicrobia.</title>
        <authorList>
            <person name="Feng X."/>
        </authorList>
    </citation>
    <scope>NUCLEOTIDE SEQUENCE</scope>
    <source>
        <strain evidence="3">KCTC 22041</strain>
    </source>
</reference>
<feature type="region of interest" description="Disordered" evidence="1">
    <location>
        <begin position="98"/>
        <end position="128"/>
    </location>
</feature>
<protein>
    <recommendedName>
        <fullName evidence="5">Lipoprotein</fullName>
    </recommendedName>
</protein>
<dbReference type="PROSITE" id="PS51257">
    <property type="entry name" value="PROKAR_LIPOPROTEIN"/>
    <property type="match status" value="1"/>
</dbReference>
<dbReference type="Proteomes" id="UP000603141">
    <property type="component" value="Unassembled WGS sequence"/>
</dbReference>
<feature type="chain" id="PRO_5037965220" description="Lipoprotein" evidence="2">
    <location>
        <begin position="21"/>
        <end position="128"/>
    </location>
</feature>
<evidence type="ECO:0000313" key="3">
    <source>
        <dbReference type="EMBL" id="MBK1883443.1"/>
    </source>
</evidence>
<name>A0A934SDX1_9BACT</name>
<proteinExistence type="predicted"/>
<evidence type="ECO:0000313" key="4">
    <source>
        <dbReference type="Proteomes" id="UP000603141"/>
    </source>
</evidence>
<dbReference type="RefSeq" id="WP_200271599.1">
    <property type="nucleotide sequence ID" value="NZ_JAENIJ010000021.1"/>
</dbReference>
<dbReference type="AlphaFoldDB" id="A0A934SDX1"/>
<evidence type="ECO:0008006" key="5">
    <source>
        <dbReference type="Google" id="ProtNLM"/>
    </source>
</evidence>
<evidence type="ECO:0000256" key="1">
    <source>
        <dbReference type="SAM" id="MobiDB-lite"/>
    </source>
</evidence>
<organism evidence="3 4">
    <name type="scientific">Luteolibacter pohnpeiensis</name>
    <dbReference type="NCBI Taxonomy" id="454153"/>
    <lineage>
        <taxon>Bacteria</taxon>
        <taxon>Pseudomonadati</taxon>
        <taxon>Verrucomicrobiota</taxon>
        <taxon>Verrucomicrobiia</taxon>
        <taxon>Verrucomicrobiales</taxon>
        <taxon>Verrucomicrobiaceae</taxon>
        <taxon>Luteolibacter</taxon>
    </lineage>
</organism>
<keyword evidence="4" id="KW-1185">Reference proteome</keyword>
<comment type="caution">
    <text evidence="3">The sequence shown here is derived from an EMBL/GenBank/DDBJ whole genome shotgun (WGS) entry which is preliminary data.</text>
</comment>
<feature type="compositionally biased region" description="Basic and acidic residues" evidence="1">
    <location>
        <begin position="114"/>
        <end position="128"/>
    </location>
</feature>
<evidence type="ECO:0000256" key="2">
    <source>
        <dbReference type="SAM" id="SignalP"/>
    </source>
</evidence>
<sequence>MKKGALLAIPSLLLVSCAGAIPFPYPQTVPIPTFSGRVHGWGSDDAWVEVQGQPETRTTADRNGNFVTREGSDFYFGMDQAYFSRDYRMTASTNGKINKSWPIERPPLIGRYEGQPDHDKPIGLGDLR</sequence>
<feature type="signal peptide" evidence="2">
    <location>
        <begin position="1"/>
        <end position="20"/>
    </location>
</feature>